<dbReference type="RefSeq" id="WP_041746729.1">
    <property type="nucleotide sequence ID" value="NZ_CADILN010000009.1"/>
</dbReference>
<proteinExistence type="inferred from homology"/>
<keyword evidence="3" id="KW-0732">Signal</keyword>
<evidence type="ECO:0000256" key="1">
    <source>
        <dbReference type="ARBA" id="ARBA00023239"/>
    </source>
</evidence>
<dbReference type="CDD" id="cd22268">
    <property type="entry name" value="DPBB_RlpA-like"/>
    <property type="match status" value="1"/>
</dbReference>
<dbReference type="GO" id="GO:0071555">
    <property type="term" value="P:cell wall organization"/>
    <property type="evidence" value="ECO:0007669"/>
    <property type="project" value="UniProtKB-KW"/>
</dbReference>
<evidence type="ECO:0000256" key="3">
    <source>
        <dbReference type="HAMAP-Rule" id="MF_02071"/>
    </source>
</evidence>
<feature type="chain" id="PRO_5027197161" description="Endolytic peptidoglycan transglycosylase RlpA" evidence="3">
    <location>
        <begin position="31"/>
        <end position="215"/>
    </location>
</feature>
<gene>
    <name evidence="6" type="primary">rlpA_1</name>
    <name evidence="3" type="synonym">rlpA</name>
    <name evidence="6" type="ORF">LMG9964_05336</name>
</gene>
<dbReference type="PANTHER" id="PTHR34183:SF8">
    <property type="entry name" value="ENDOLYTIC PEPTIDOGLYCAN TRANSGLYCOSYLASE RLPA-RELATED"/>
    <property type="match status" value="1"/>
</dbReference>
<dbReference type="InterPro" id="IPR034718">
    <property type="entry name" value="RlpA"/>
</dbReference>
<protein>
    <recommendedName>
        <fullName evidence="3">Endolytic peptidoglycan transglycosylase RlpA</fullName>
        <ecNumber evidence="3">4.2.2.-</ecNumber>
    </recommendedName>
</protein>
<sequence precursor="true">MTLMNFHFCRVSSSPLSATLASLGVALALAGCAQSGVDAALPGAGPTAVQMQRGAPRSASQYGDGANADAVAAPLASAAEPRNDIPSAIDDATVAAACACGKGFQQTGFASWYGKIFQGRRTASGERYDMHALTAAHRTLPLGACVRVTSLVRTRSVVVRINDRGPFVRGRIIDLSYAAAEALGVRRAGSAQVRLEHVAPVRGADGVRRCMDLPA</sequence>
<dbReference type="GO" id="GO:0008932">
    <property type="term" value="F:lytic endotransglycosylase activity"/>
    <property type="evidence" value="ECO:0007669"/>
    <property type="project" value="UniProtKB-UniRule"/>
</dbReference>
<dbReference type="EC" id="4.2.2.-" evidence="3"/>
<feature type="domain" description="RlpA-like protein double-psi beta-barrel" evidence="5">
    <location>
        <begin position="106"/>
        <end position="194"/>
    </location>
</feature>
<comment type="similarity">
    <text evidence="3 4">Belongs to the RlpA family.</text>
</comment>
<dbReference type="PANTHER" id="PTHR34183">
    <property type="entry name" value="ENDOLYTIC PEPTIDOGLYCAN TRANSGLYCOSYLASE RLPA"/>
    <property type="match status" value="1"/>
</dbReference>
<evidence type="ECO:0000256" key="4">
    <source>
        <dbReference type="RuleBase" id="RU003495"/>
    </source>
</evidence>
<dbReference type="AlphaFoldDB" id="A0A6J5KDL5"/>
<keyword evidence="2 3" id="KW-0961">Cell wall biogenesis/degradation</keyword>
<comment type="function">
    <text evidence="3">Lytic transglycosylase with a strong preference for naked glycan strands that lack stem peptides.</text>
</comment>
<evidence type="ECO:0000313" key="7">
    <source>
        <dbReference type="Proteomes" id="UP000494102"/>
    </source>
</evidence>
<evidence type="ECO:0000313" key="6">
    <source>
        <dbReference type="EMBL" id="CAB4051657.1"/>
    </source>
</evidence>
<dbReference type="SUPFAM" id="SSF50685">
    <property type="entry name" value="Barwin-like endoglucanases"/>
    <property type="match status" value="1"/>
</dbReference>
<evidence type="ECO:0000259" key="5">
    <source>
        <dbReference type="Pfam" id="PF03330"/>
    </source>
</evidence>
<name>A0A6J5KDL5_9BURK</name>
<organism evidence="6 7">
    <name type="scientific">Paraburkholderia phenoliruptrix</name>
    <dbReference type="NCBI Taxonomy" id="252970"/>
    <lineage>
        <taxon>Bacteria</taxon>
        <taxon>Pseudomonadati</taxon>
        <taxon>Pseudomonadota</taxon>
        <taxon>Betaproteobacteria</taxon>
        <taxon>Burkholderiales</taxon>
        <taxon>Burkholderiaceae</taxon>
        <taxon>Paraburkholderia</taxon>
    </lineage>
</organism>
<dbReference type="InterPro" id="IPR036908">
    <property type="entry name" value="RlpA-like_sf"/>
</dbReference>
<accession>A0A6J5KDL5</accession>
<dbReference type="GeneID" id="27801035"/>
<dbReference type="HAMAP" id="MF_02071">
    <property type="entry name" value="RlpA"/>
    <property type="match status" value="1"/>
</dbReference>
<keyword evidence="1 3" id="KW-0456">Lyase</keyword>
<dbReference type="NCBIfam" id="TIGR00413">
    <property type="entry name" value="rlpA"/>
    <property type="match status" value="1"/>
</dbReference>
<dbReference type="Gene3D" id="2.40.40.10">
    <property type="entry name" value="RlpA-like domain"/>
    <property type="match status" value="1"/>
</dbReference>
<dbReference type="GO" id="GO:0000270">
    <property type="term" value="P:peptidoglycan metabolic process"/>
    <property type="evidence" value="ECO:0007669"/>
    <property type="project" value="UniProtKB-UniRule"/>
</dbReference>
<dbReference type="InterPro" id="IPR012997">
    <property type="entry name" value="RplA"/>
</dbReference>
<reference evidence="6 7" key="1">
    <citation type="submission" date="2020-04" db="EMBL/GenBank/DDBJ databases">
        <authorList>
            <person name="De Canck E."/>
        </authorList>
    </citation>
    <scope>NUCLEOTIDE SEQUENCE [LARGE SCALE GENOMIC DNA]</scope>
    <source>
        <strain evidence="6 7">LMG 9964</strain>
    </source>
</reference>
<feature type="signal peptide" evidence="3">
    <location>
        <begin position="1"/>
        <end position="30"/>
    </location>
</feature>
<dbReference type="Pfam" id="PF03330">
    <property type="entry name" value="DPBB_1"/>
    <property type="match status" value="1"/>
</dbReference>
<dbReference type="Proteomes" id="UP000494102">
    <property type="component" value="Unassembled WGS sequence"/>
</dbReference>
<evidence type="ECO:0000256" key="2">
    <source>
        <dbReference type="ARBA" id="ARBA00023316"/>
    </source>
</evidence>
<dbReference type="InterPro" id="IPR009009">
    <property type="entry name" value="RlpA-like_DPBB"/>
</dbReference>
<dbReference type="EMBL" id="CADILN010000009">
    <property type="protein sequence ID" value="CAB4051657.1"/>
    <property type="molecule type" value="Genomic_DNA"/>
</dbReference>